<reference evidence="2" key="1">
    <citation type="submission" date="2024-05" db="EMBL/GenBank/DDBJ databases">
        <authorList>
            <person name="Cai S.Y."/>
            <person name="Jin L.M."/>
            <person name="Li H.R."/>
        </authorList>
    </citation>
    <scope>NUCLEOTIDE SEQUENCE</scope>
    <source>
        <strain evidence="2">A5-74</strain>
    </source>
</reference>
<organism evidence="2">
    <name type="scientific">Nakamurella sp. A5-74</name>
    <dbReference type="NCBI Taxonomy" id="3158264"/>
    <lineage>
        <taxon>Bacteria</taxon>
        <taxon>Bacillati</taxon>
        <taxon>Actinomycetota</taxon>
        <taxon>Actinomycetes</taxon>
        <taxon>Nakamurellales</taxon>
        <taxon>Nakamurellaceae</taxon>
        <taxon>Nakamurella</taxon>
    </lineage>
</organism>
<dbReference type="EMBL" id="CP159218">
    <property type="protein sequence ID" value="XCG65549.1"/>
    <property type="molecule type" value="Genomic_DNA"/>
</dbReference>
<accession>A0AAU8DTS7</accession>
<proteinExistence type="predicted"/>
<dbReference type="Pfam" id="PF22649">
    <property type="entry name" value="Cgl0159"/>
    <property type="match status" value="1"/>
</dbReference>
<sequence length="304" mass="31387">MSAPRSIPTLDVTALTRTRLRTPGAIRETWGARTAGSLPADDRLLIVAADHGARNALGVGGDPMAMADRGDLLQRLMIALTRPGVDGVLGTADILDDLLMAGALDGKIVLGSMNRGGLQGASFELDDRMTGYTAAAIEAAGLDGGKMLLRIDPADVGTLSTLQSCAVAVGDLAARDKMAMLEPFWSTRRDGAVVNLLDADHVIRSVQIASGLGDTSAHTWLKLPVVPELERVMASTTLPTLLLGGDPTTSPEQTYAAWGAALAIDPVRGLIVGRALLYPPDGDVGAAVDVAAGLVHGTTNGRTA</sequence>
<dbReference type="Gene3D" id="3.20.20.70">
    <property type="entry name" value="Aldolase class I"/>
    <property type="match status" value="1"/>
</dbReference>
<evidence type="ECO:0000313" key="2">
    <source>
        <dbReference type="EMBL" id="XCG65549.1"/>
    </source>
</evidence>
<dbReference type="InterPro" id="IPR054574">
    <property type="entry name" value="Cgl0159_dom"/>
</dbReference>
<name>A0AAU8DTS7_9ACTN</name>
<dbReference type="RefSeq" id="WP_353651154.1">
    <property type="nucleotide sequence ID" value="NZ_CP159218.1"/>
</dbReference>
<protein>
    <submittedName>
        <fullName evidence="2">Deoxyribose-phosphate aldolase</fullName>
    </submittedName>
</protein>
<evidence type="ECO:0000259" key="1">
    <source>
        <dbReference type="Pfam" id="PF22649"/>
    </source>
</evidence>
<feature type="domain" description="Cgl0159-like" evidence="1">
    <location>
        <begin position="42"/>
        <end position="292"/>
    </location>
</feature>
<gene>
    <name evidence="2" type="ORF">ABLG96_09875</name>
</gene>
<dbReference type="AlphaFoldDB" id="A0AAU8DTS7"/>
<dbReference type="InterPro" id="IPR013785">
    <property type="entry name" value="Aldolase_TIM"/>
</dbReference>
<dbReference type="SUPFAM" id="SSF51569">
    <property type="entry name" value="Aldolase"/>
    <property type="match status" value="1"/>
</dbReference>